<keyword evidence="6" id="KW-0539">Nucleus</keyword>
<evidence type="ECO:0000256" key="7">
    <source>
        <dbReference type="SAM" id="MobiDB-lite"/>
    </source>
</evidence>
<feature type="region of interest" description="Disordered" evidence="7">
    <location>
        <begin position="1"/>
        <end position="87"/>
    </location>
</feature>
<dbReference type="RefSeq" id="XP_018696932.1">
    <property type="nucleotide sequence ID" value="XM_018834308.1"/>
</dbReference>
<dbReference type="CDD" id="cd06145">
    <property type="entry name" value="REX1_like"/>
    <property type="match status" value="1"/>
</dbReference>
<feature type="compositionally biased region" description="Low complexity" evidence="7">
    <location>
        <begin position="168"/>
        <end position="184"/>
    </location>
</feature>
<dbReference type="Gene3D" id="3.30.420.10">
    <property type="entry name" value="Ribonuclease H-like superfamily/Ribonuclease H"/>
    <property type="match status" value="1"/>
</dbReference>
<dbReference type="Pfam" id="PF00929">
    <property type="entry name" value="RNase_T"/>
    <property type="match status" value="1"/>
</dbReference>
<dbReference type="Proteomes" id="UP000078343">
    <property type="component" value="Unassembled WGS sequence"/>
</dbReference>
<evidence type="ECO:0000256" key="4">
    <source>
        <dbReference type="ARBA" id="ARBA00022801"/>
    </source>
</evidence>
<dbReference type="STRING" id="1367422.A0A178ZX48"/>
<dbReference type="AlphaFoldDB" id="A0A178ZX48"/>
<evidence type="ECO:0000256" key="6">
    <source>
        <dbReference type="ARBA" id="ARBA00023242"/>
    </source>
</evidence>
<dbReference type="GO" id="GO:0004527">
    <property type="term" value="F:exonuclease activity"/>
    <property type="evidence" value="ECO:0007669"/>
    <property type="project" value="UniProtKB-KW"/>
</dbReference>
<evidence type="ECO:0000256" key="2">
    <source>
        <dbReference type="ARBA" id="ARBA00006357"/>
    </source>
</evidence>
<keyword evidence="4" id="KW-0378">Hydrolase</keyword>
<sequence length="745" mass="82527">MVESSKRKAAEAGFSRSHLDTEQTLADIQPSETSNTAHIYGAVANSMSGKDSNLSVPRDWTVAESKSSRKKRRKIERDPDGDPSISFLKGRPERVDLKALQDLVLYILSDGIAPTWLAVKNAKQIKKVVVLMVPSLDRTMLEDSALWNTISEDGEITGMNKPDEPSSGHDSASQAQSSASADTSPMDSPPETALHFPSSHVSPGNLGDRLLQHIIEVRAPGDSRLSRVHSPLQGMLIAPFSETSKQKAQKSKNDKSFHGSRTPIVDFIHSLNELQEAEYPIHPAAFTDPKDAQLEKERRERTGQSTPSGWVDTDVSVPRPQVMSSPPPKVYDSLTQGLKPYALDCEMVLTSDGKHSLARVSVLDWVGRTVVDRYVKPALAIENYFTEFSGITEKILENVTTTLEDIQKELLHIFRQDTILLGHSLESDLNALKMTHPFVIDTSIIYPHPRGLPLRSSLKFLANRYLKREIQKGGMSGHDSVEDARAVLDLVRLKCDKGPTWGTLEANGESIFRKIGGTLKMDAEGEVVLKTTAMVEYGTPERGLGRDATYKIGCSNDDEIVRGVLRAAHGDPVDEATATEESSKNAAESNRAGHDEEKAPQAPDQTIPPGGADFIWARLRDLEAARGWNIHPSDKFPASSSAFAADVPLPNDQAEEHLRITLRQTAQRIYRIYANLPSRTLLIIYSGTGDMRPLLRLQQLQAQFKREFKVKKWSDISVKWTDVEEQEMKKECERARQGVGVLALR</sequence>
<dbReference type="SMART" id="SM00479">
    <property type="entry name" value="EXOIII"/>
    <property type="match status" value="1"/>
</dbReference>
<feature type="compositionally biased region" description="Polar residues" evidence="7">
    <location>
        <begin position="22"/>
        <end position="37"/>
    </location>
</feature>
<evidence type="ECO:0000256" key="1">
    <source>
        <dbReference type="ARBA" id="ARBA00004123"/>
    </source>
</evidence>
<dbReference type="OrthoDB" id="206335at2759"/>
<organism evidence="9 10">
    <name type="scientific">Fonsecaea erecta</name>
    <dbReference type="NCBI Taxonomy" id="1367422"/>
    <lineage>
        <taxon>Eukaryota</taxon>
        <taxon>Fungi</taxon>
        <taxon>Dikarya</taxon>
        <taxon>Ascomycota</taxon>
        <taxon>Pezizomycotina</taxon>
        <taxon>Eurotiomycetes</taxon>
        <taxon>Chaetothyriomycetidae</taxon>
        <taxon>Chaetothyriales</taxon>
        <taxon>Herpotrichiellaceae</taxon>
        <taxon>Fonsecaea</taxon>
    </lineage>
</organism>
<evidence type="ECO:0000313" key="10">
    <source>
        <dbReference type="Proteomes" id="UP000078343"/>
    </source>
</evidence>
<gene>
    <name evidence="9" type="ORF">AYL99_02792</name>
</gene>
<keyword evidence="3" id="KW-0540">Nuclease</keyword>
<reference evidence="9 10" key="1">
    <citation type="submission" date="2016-04" db="EMBL/GenBank/DDBJ databases">
        <title>Draft genome of Fonsecaea erecta CBS 125763.</title>
        <authorList>
            <person name="Weiss V.A."/>
            <person name="Vicente V.A."/>
            <person name="Raittz R.T."/>
            <person name="Moreno L.F."/>
            <person name="De Souza E.M."/>
            <person name="Pedrosa F.O."/>
            <person name="Steffens M.B."/>
            <person name="Faoro H."/>
            <person name="Tadra-Sfeir M.Z."/>
            <person name="Najafzadeh M.J."/>
            <person name="Felipe M.S."/>
            <person name="Teixeira M."/>
            <person name="Sun J."/>
            <person name="Xi L."/>
            <person name="Gomes R."/>
            <person name="De Azevedo C.M."/>
            <person name="Salgado C.G."/>
            <person name="Da Silva M.B."/>
            <person name="Nascimento M.F."/>
            <person name="Queiroz-Telles F."/>
            <person name="Attili D.S."/>
            <person name="Gorbushina A."/>
        </authorList>
    </citation>
    <scope>NUCLEOTIDE SEQUENCE [LARGE SCALE GENOMIC DNA]</scope>
    <source>
        <strain evidence="9 10">CBS 125763</strain>
    </source>
</reference>
<dbReference type="PANTHER" id="PTHR12801">
    <property type="entry name" value="RNA EXONUCLEASE REXO1 / RECO3 FAMILY MEMBER-RELATED"/>
    <property type="match status" value="1"/>
</dbReference>
<feature type="domain" description="Exonuclease" evidence="8">
    <location>
        <begin position="339"/>
        <end position="500"/>
    </location>
</feature>
<evidence type="ECO:0000256" key="3">
    <source>
        <dbReference type="ARBA" id="ARBA00022722"/>
    </source>
</evidence>
<comment type="caution">
    <text evidence="9">The sequence shown here is derived from an EMBL/GenBank/DDBJ whole genome shotgun (WGS) entry which is preliminary data.</text>
</comment>
<feature type="compositionally biased region" description="Polar residues" evidence="7">
    <location>
        <begin position="45"/>
        <end position="55"/>
    </location>
</feature>
<dbReference type="GO" id="GO:0005634">
    <property type="term" value="C:nucleus"/>
    <property type="evidence" value="ECO:0007669"/>
    <property type="project" value="UniProtKB-SubCell"/>
</dbReference>
<dbReference type="PANTHER" id="PTHR12801:SF115">
    <property type="entry name" value="FI18136P1-RELATED"/>
    <property type="match status" value="1"/>
</dbReference>
<feature type="region of interest" description="Disordered" evidence="7">
    <location>
        <begin position="153"/>
        <end position="201"/>
    </location>
</feature>
<evidence type="ECO:0000256" key="5">
    <source>
        <dbReference type="ARBA" id="ARBA00022839"/>
    </source>
</evidence>
<accession>A0A178ZX48</accession>
<protein>
    <recommendedName>
        <fullName evidence="8">Exonuclease domain-containing protein</fullName>
    </recommendedName>
</protein>
<dbReference type="InterPro" id="IPR047021">
    <property type="entry name" value="REXO1/3/4-like"/>
</dbReference>
<dbReference type="InterPro" id="IPR034922">
    <property type="entry name" value="REX1-like_exo"/>
</dbReference>
<dbReference type="EMBL" id="LVYI01000002">
    <property type="protein sequence ID" value="OAP63565.1"/>
    <property type="molecule type" value="Genomic_DNA"/>
</dbReference>
<name>A0A178ZX48_9EURO</name>
<dbReference type="FunFam" id="3.30.420.10:FF:000019">
    <property type="entry name" value="RNA exonuclease NEF-sp"/>
    <property type="match status" value="1"/>
</dbReference>
<comment type="subcellular location">
    <subcellularLocation>
        <location evidence="1">Nucleus</location>
    </subcellularLocation>
</comment>
<feature type="region of interest" description="Disordered" evidence="7">
    <location>
        <begin position="572"/>
        <end position="610"/>
    </location>
</feature>
<feature type="region of interest" description="Disordered" evidence="7">
    <location>
        <begin position="294"/>
        <end position="330"/>
    </location>
</feature>
<evidence type="ECO:0000259" key="8">
    <source>
        <dbReference type="SMART" id="SM00479"/>
    </source>
</evidence>
<feature type="compositionally biased region" description="Basic and acidic residues" evidence="7">
    <location>
        <begin position="1"/>
        <end position="10"/>
    </location>
</feature>
<dbReference type="SUPFAM" id="SSF53098">
    <property type="entry name" value="Ribonuclease H-like"/>
    <property type="match status" value="1"/>
</dbReference>
<dbReference type="InterPro" id="IPR013520">
    <property type="entry name" value="Ribonucl_H"/>
</dbReference>
<comment type="similarity">
    <text evidence="2">Belongs to the REXO1/REXO3 family.</text>
</comment>
<dbReference type="GeneID" id="30006962"/>
<dbReference type="InterPro" id="IPR012337">
    <property type="entry name" value="RNaseH-like_sf"/>
</dbReference>
<dbReference type="InterPro" id="IPR036397">
    <property type="entry name" value="RNaseH_sf"/>
</dbReference>
<evidence type="ECO:0000313" key="9">
    <source>
        <dbReference type="EMBL" id="OAP63565.1"/>
    </source>
</evidence>
<keyword evidence="10" id="KW-1185">Reference proteome</keyword>
<keyword evidence="5" id="KW-0269">Exonuclease</keyword>
<proteinExistence type="inferred from homology"/>
<dbReference type="GO" id="GO:0003676">
    <property type="term" value="F:nucleic acid binding"/>
    <property type="evidence" value="ECO:0007669"/>
    <property type="project" value="InterPro"/>
</dbReference>